<keyword evidence="3" id="KW-1185">Reference proteome</keyword>
<dbReference type="EMBL" id="CM009757">
    <property type="protein sequence ID" value="PUZ37516.1"/>
    <property type="molecule type" value="Genomic_DNA"/>
</dbReference>
<dbReference type="Gramene" id="PUZ37516">
    <property type="protein sequence ID" value="PUZ37516"/>
    <property type="gene ID" value="GQ55_9G126200"/>
</dbReference>
<dbReference type="Proteomes" id="UP000244336">
    <property type="component" value="Chromosome 9"/>
</dbReference>
<reference evidence="2 3" key="1">
    <citation type="submission" date="2018-04" db="EMBL/GenBank/DDBJ databases">
        <title>WGS assembly of Panicum hallii var. hallii HAL2.</title>
        <authorList>
            <person name="Lovell J."/>
            <person name="Jenkins J."/>
            <person name="Lowry D."/>
            <person name="Mamidi S."/>
            <person name="Sreedasyam A."/>
            <person name="Weng X."/>
            <person name="Barry K."/>
            <person name="Bonette J."/>
            <person name="Campitelli B."/>
            <person name="Daum C."/>
            <person name="Gordon S."/>
            <person name="Gould B."/>
            <person name="Lipzen A."/>
            <person name="MacQueen A."/>
            <person name="Palacio-Mejia J."/>
            <person name="Plott C."/>
            <person name="Shakirov E."/>
            <person name="Shu S."/>
            <person name="Yoshinaga Y."/>
            <person name="Zane M."/>
            <person name="Rokhsar D."/>
            <person name="Grimwood J."/>
            <person name="Schmutz J."/>
            <person name="Juenger T."/>
        </authorList>
    </citation>
    <scope>NUCLEOTIDE SEQUENCE [LARGE SCALE GENOMIC DNA]</scope>
    <source>
        <strain evidence="3">cv. HAL2</strain>
    </source>
</reference>
<gene>
    <name evidence="2" type="ORF">GQ55_9G126200</name>
</gene>
<sequence>MRTSSLRRLEAGIDRQLRGFEGAAPPNKVLSDFGQTNKVHDHCLTRKDLVNLSDGGTFQLKRADRPEAGSELHIGRHDEAGGPGVPMHEPPGEAAALNTAIITLGDQLFASCSINPSGPRRYSTTEARETRL</sequence>
<name>A0A2T7C2F3_9POAL</name>
<evidence type="ECO:0000313" key="2">
    <source>
        <dbReference type="EMBL" id="PUZ37516.1"/>
    </source>
</evidence>
<organism evidence="2 3">
    <name type="scientific">Panicum hallii var. hallii</name>
    <dbReference type="NCBI Taxonomy" id="1504633"/>
    <lineage>
        <taxon>Eukaryota</taxon>
        <taxon>Viridiplantae</taxon>
        <taxon>Streptophyta</taxon>
        <taxon>Embryophyta</taxon>
        <taxon>Tracheophyta</taxon>
        <taxon>Spermatophyta</taxon>
        <taxon>Magnoliopsida</taxon>
        <taxon>Liliopsida</taxon>
        <taxon>Poales</taxon>
        <taxon>Poaceae</taxon>
        <taxon>PACMAD clade</taxon>
        <taxon>Panicoideae</taxon>
        <taxon>Panicodae</taxon>
        <taxon>Paniceae</taxon>
        <taxon>Panicinae</taxon>
        <taxon>Panicum</taxon>
        <taxon>Panicum sect. Panicum</taxon>
    </lineage>
</organism>
<evidence type="ECO:0000313" key="3">
    <source>
        <dbReference type="Proteomes" id="UP000244336"/>
    </source>
</evidence>
<feature type="region of interest" description="Disordered" evidence="1">
    <location>
        <begin position="73"/>
        <end position="92"/>
    </location>
</feature>
<proteinExistence type="predicted"/>
<evidence type="ECO:0000256" key="1">
    <source>
        <dbReference type="SAM" id="MobiDB-lite"/>
    </source>
</evidence>
<accession>A0A2T7C2F3</accession>
<protein>
    <submittedName>
        <fullName evidence="2">Uncharacterized protein</fullName>
    </submittedName>
</protein>
<dbReference type="AlphaFoldDB" id="A0A2T7C2F3"/>